<dbReference type="Proteomes" id="UP000054337">
    <property type="component" value="Unassembled WGS sequence"/>
</dbReference>
<keyword evidence="2" id="KW-1185">Reference proteome</keyword>
<sequence>MLDPASYAPDPGNPLASMRLLASTTPIGQYFPVLLRFMVALKTILPRINPF</sequence>
<reference evidence="1 2" key="1">
    <citation type="journal article" date="2013" name="PLoS Genet.">
        <title>Comparative genome structure, secondary metabolite, and effector coding capacity across Cochliobolus pathogens.</title>
        <authorList>
            <person name="Condon B.J."/>
            <person name="Leng Y."/>
            <person name="Wu D."/>
            <person name="Bushley K.E."/>
            <person name="Ohm R.A."/>
            <person name="Otillar R."/>
            <person name="Martin J."/>
            <person name="Schackwitz W."/>
            <person name="Grimwood J."/>
            <person name="MohdZainudin N."/>
            <person name="Xue C."/>
            <person name="Wang R."/>
            <person name="Manning V.A."/>
            <person name="Dhillon B."/>
            <person name="Tu Z.J."/>
            <person name="Steffenson B.J."/>
            <person name="Salamov A."/>
            <person name="Sun H."/>
            <person name="Lowry S."/>
            <person name="LaButti K."/>
            <person name="Han J."/>
            <person name="Copeland A."/>
            <person name="Lindquist E."/>
            <person name="Barry K."/>
            <person name="Schmutz J."/>
            <person name="Baker S.E."/>
            <person name="Ciuffetti L.M."/>
            <person name="Grigoriev I.V."/>
            <person name="Zhong S."/>
            <person name="Turgeon B.G."/>
        </authorList>
    </citation>
    <scope>NUCLEOTIDE SEQUENCE [LARGE SCALE GENOMIC DNA]</scope>
    <source>
        <strain evidence="1 2">FI3</strain>
    </source>
</reference>
<organism evidence="1 2">
    <name type="scientific">Bipolaris victoriae (strain FI3)</name>
    <name type="common">Victoria blight of oats agent</name>
    <name type="synonym">Cochliobolus victoriae</name>
    <dbReference type="NCBI Taxonomy" id="930091"/>
    <lineage>
        <taxon>Eukaryota</taxon>
        <taxon>Fungi</taxon>
        <taxon>Dikarya</taxon>
        <taxon>Ascomycota</taxon>
        <taxon>Pezizomycotina</taxon>
        <taxon>Dothideomycetes</taxon>
        <taxon>Pleosporomycetidae</taxon>
        <taxon>Pleosporales</taxon>
        <taxon>Pleosporineae</taxon>
        <taxon>Pleosporaceae</taxon>
        <taxon>Bipolaris</taxon>
    </lineage>
</organism>
<accession>W7EKB7</accession>
<dbReference type="RefSeq" id="XP_014556929.1">
    <property type="nucleotide sequence ID" value="XM_014701443.1"/>
</dbReference>
<dbReference type="AlphaFoldDB" id="W7EKB7"/>
<evidence type="ECO:0000313" key="2">
    <source>
        <dbReference type="Proteomes" id="UP000054337"/>
    </source>
</evidence>
<dbReference type="HOGENOM" id="CLU_3105998_0_0_1"/>
<name>W7EKB7_BIPV3</name>
<protein>
    <submittedName>
        <fullName evidence="1">Uncharacterized protein</fullName>
    </submittedName>
</protein>
<proteinExistence type="predicted"/>
<dbReference type="GeneID" id="26253688"/>
<evidence type="ECO:0000313" key="1">
    <source>
        <dbReference type="EMBL" id="EUN27399.1"/>
    </source>
</evidence>
<dbReference type="EMBL" id="KI968730">
    <property type="protein sequence ID" value="EUN27399.1"/>
    <property type="molecule type" value="Genomic_DNA"/>
</dbReference>
<gene>
    <name evidence="1" type="ORF">COCVIDRAFT_26364</name>
</gene>